<dbReference type="Proteomes" id="UP001515480">
    <property type="component" value="Unassembled WGS sequence"/>
</dbReference>
<protein>
    <recommendedName>
        <fullName evidence="1">PH domain-containing protein</fullName>
    </recommendedName>
</protein>
<evidence type="ECO:0000313" key="3">
    <source>
        <dbReference type="Proteomes" id="UP001515480"/>
    </source>
</evidence>
<dbReference type="Gene3D" id="3.90.1720.10">
    <property type="entry name" value="endopeptidase domain like (from Nostoc punctiforme)"/>
    <property type="match status" value="1"/>
</dbReference>
<keyword evidence="3" id="KW-1185">Reference proteome</keyword>
<dbReference type="SMART" id="SM00233">
    <property type="entry name" value="PH"/>
    <property type="match status" value="1"/>
</dbReference>
<proteinExistence type="predicted"/>
<dbReference type="Gene3D" id="2.30.29.30">
    <property type="entry name" value="Pleckstrin-homology domain (PH domain)/Phosphotyrosine-binding domain (PTB)"/>
    <property type="match status" value="1"/>
</dbReference>
<gene>
    <name evidence="2" type="ORF">AB1Y20_009211</name>
</gene>
<dbReference type="InterPro" id="IPR011993">
    <property type="entry name" value="PH-like_dom_sf"/>
</dbReference>
<dbReference type="InterPro" id="IPR038765">
    <property type="entry name" value="Papain-like_cys_pep_sf"/>
</dbReference>
<evidence type="ECO:0000313" key="2">
    <source>
        <dbReference type="EMBL" id="KAL1527829.1"/>
    </source>
</evidence>
<name>A0AB34K5Z1_PRYPA</name>
<organism evidence="2 3">
    <name type="scientific">Prymnesium parvum</name>
    <name type="common">Toxic golden alga</name>
    <dbReference type="NCBI Taxonomy" id="97485"/>
    <lineage>
        <taxon>Eukaryota</taxon>
        <taxon>Haptista</taxon>
        <taxon>Haptophyta</taxon>
        <taxon>Prymnesiophyceae</taxon>
        <taxon>Prymnesiales</taxon>
        <taxon>Prymnesiaceae</taxon>
        <taxon>Prymnesium</taxon>
    </lineage>
</organism>
<reference evidence="2 3" key="1">
    <citation type="journal article" date="2024" name="Science">
        <title>Giant polyketide synthase enzymes in the biosynthesis of giant marine polyether toxins.</title>
        <authorList>
            <person name="Fallon T.R."/>
            <person name="Shende V.V."/>
            <person name="Wierzbicki I.H."/>
            <person name="Pendleton A.L."/>
            <person name="Watervoot N.F."/>
            <person name="Auber R.P."/>
            <person name="Gonzalez D.J."/>
            <person name="Wisecaver J.H."/>
            <person name="Moore B.S."/>
        </authorList>
    </citation>
    <scope>NUCLEOTIDE SEQUENCE [LARGE SCALE GENOMIC DNA]</scope>
    <source>
        <strain evidence="2 3">12B1</strain>
    </source>
</reference>
<dbReference type="PROSITE" id="PS50096">
    <property type="entry name" value="IQ"/>
    <property type="match status" value="1"/>
</dbReference>
<dbReference type="PANTHER" id="PTHR47112:SF1">
    <property type="entry name" value="PX DOMAIN-CONTAINING PROTEIN"/>
    <property type="match status" value="1"/>
</dbReference>
<accession>A0AB34K5Z1</accession>
<dbReference type="SUPFAM" id="SSF50729">
    <property type="entry name" value="PH domain-like"/>
    <property type="match status" value="1"/>
</dbReference>
<dbReference type="EMBL" id="JBGBPQ010000002">
    <property type="protein sequence ID" value="KAL1527829.1"/>
    <property type="molecule type" value="Genomic_DNA"/>
</dbReference>
<dbReference type="PANTHER" id="PTHR47112">
    <property type="entry name" value="PX DOMAIN-CONTAINING PROTEIN"/>
    <property type="match status" value="1"/>
</dbReference>
<dbReference type="SUPFAM" id="SSF54001">
    <property type="entry name" value="Cysteine proteinases"/>
    <property type="match status" value="1"/>
</dbReference>
<evidence type="ECO:0000259" key="1">
    <source>
        <dbReference type="PROSITE" id="PS50003"/>
    </source>
</evidence>
<sequence length="417" mass="46790">MEGWLRKHGRLCGAASSKRRHFVLDSTQGVLFIRNGKTLVHLINLHCPMAVRQHGKGRFDIICASRAYELEAPDADEARRWVSALLPFTVGGRDGATAAADERGSFTRMITGNAHTGLRMWVGDLENCCDTGDLILFSTKDGGASAIRFFTGSEWNHVGIVLRTASRTLILEWAGGLYLSDLRSRLANYWKNGDAHIFTYRKLHFEGSGAVARKQILQFVDQLITEGRGNGQFPVADVIPGWLGQIVSNKIQTNSVAIDDDLERLFCSKTVAVCYKAAGVLKASVDTNSVFPKHFSCKYDEFMQYQVGGARLGREIDLSFEPSVRVRAVTRNFLRATLPSKRFAAALRIQRAFRQRRARRLALQRRRLGVLKRARKYITGTLAEYFVSVAHRDIMYQLELVSRAKQQLLDGHLVDDV</sequence>
<dbReference type="AlphaFoldDB" id="A0AB34K5Z1"/>
<dbReference type="PROSITE" id="PS50003">
    <property type="entry name" value="PH_DOMAIN"/>
    <property type="match status" value="1"/>
</dbReference>
<feature type="domain" description="PH" evidence="1">
    <location>
        <begin position="1"/>
        <end position="90"/>
    </location>
</feature>
<dbReference type="CDD" id="cd00821">
    <property type="entry name" value="PH"/>
    <property type="match status" value="1"/>
</dbReference>
<dbReference type="InterPro" id="IPR001849">
    <property type="entry name" value="PH_domain"/>
</dbReference>
<dbReference type="Pfam" id="PF00169">
    <property type="entry name" value="PH"/>
    <property type="match status" value="1"/>
</dbReference>
<comment type="caution">
    <text evidence="2">The sequence shown here is derived from an EMBL/GenBank/DDBJ whole genome shotgun (WGS) entry which is preliminary data.</text>
</comment>